<keyword evidence="1" id="KW-0560">Oxidoreductase</keyword>
<accession>A0A2J5HTK0</accession>
<comment type="similarity">
    <text evidence="1">Belongs to the fatty acyl-CoA reductase family.</text>
</comment>
<dbReference type="OrthoDB" id="429813at2759"/>
<evidence type="ECO:0000313" key="4">
    <source>
        <dbReference type="Proteomes" id="UP000235023"/>
    </source>
</evidence>
<gene>
    <name evidence="3" type="ORF">BDW42DRAFT_170560</name>
</gene>
<dbReference type="GO" id="GO:0035336">
    <property type="term" value="P:long-chain fatty-acyl-CoA metabolic process"/>
    <property type="evidence" value="ECO:0007669"/>
    <property type="project" value="TreeGrafter"/>
</dbReference>
<keyword evidence="1" id="KW-0443">Lipid metabolism</keyword>
<proteinExistence type="inferred from homology"/>
<dbReference type="EC" id="1.2.1.84" evidence="1"/>
<dbReference type="Gene3D" id="3.40.50.720">
    <property type="entry name" value="NAD(P)-binding Rossmann-like Domain"/>
    <property type="match status" value="1"/>
</dbReference>
<dbReference type="GO" id="GO:0102965">
    <property type="term" value="F:alcohol-forming long-chain fatty acyl-CoA reductase activity"/>
    <property type="evidence" value="ECO:0007669"/>
    <property type="project" value="UniProtKB-EC"/>
</dbReference>
<keyword evidence="1" id="KW-0444">Lipid biosynthesis</keyword>
<dbReference type="InterPro" id="IPR036291">
    <property type="entry name" value="NAD(P)-bd_dom_sf"/>
</dbReference>
<comment type="function">
    <text evidence="1">Catalyzes the reduction of fatty acyl-CoA to fatty alcohols.</text>
</comment>
<dbReference type="Proteomes" id="UP000235023">
    <property type="component" value="Unassembled WGS sequence"/>
</dbReference>
<evidence type="ECO:0000259" key="2">
    <source>
        <dbReference type="Pfam" id="PF07993"/>
    </source>
</evidence>
<dbReference type="GO" id="GO:0005777">
    <property type="term" value="C:peroxisome"/>
    <property type="evidence" value="ECO:0007669"/>
    <property type="project" value="TreeGrafter"/>
</dbReference>
<dbReference type="AlphaFoldDB" id="A0A2J5HTK0"/>
<dbReference type="SUPFAM" id="SSF51735">
    <property type="entry name" value="NAD(P)-binding Rossmann-fold domains"/>
    <property type="match status" value="1"/>
</dbReference>
<protein>
    <recommendedName>
        <fullName evidence="1">Fatty acyl-CoA reductase</fullName>
        <ecNumber evidence="1">1.2.1.84</ecNumber>
    </recommendedName>
</protein>
<keyword evidence="4" id="KW-1185">Reference proteome</keyword>
<evidence type="ECO:0000313" key="3">
    <source>
        <dbReference type="EMBL" id="PLN80670.1"/>
    </source>
</evidence>
<dbReference type="InterPro" id="IPR026055">
    <property type="entry name" value="FAR"/>
</dbReference>
<evidence type="ECO:0000256" key="1">
    <source>
        <dbReference type="RuleBase" id="RU363097"/>
    </source>
</evidence>
<reference evidence="4" key="1">
    <citation type="submission" date="2017-12" db="EMBL/GenBank/DDBJ databases">
        <authorList>
            <consortium name="DOE Joint Genome Institute"/>
            <person name="Mondo S.J."/>
            <person name="Kjaerbolling I."/>
            <person name="Vesth T.C."/>
            <person name="Frisvad J.C."/>
            <person name="Nybo J.L."/>
            <person name="Theobald S."/>
            <person name="Kuo A."/>
            <person name="Bowyer P."/>
            <person name="Matsuda Y."/>
            <person name="Lyhne E.K."/>
            <person name="Kogle M.E."/>
            <person name="Clum A."/>
            <person name="Lipzen A."/>
            <person name="Salamov A."/>
            <person name="Ngan C.Y."/>
            <person name="Daum C."/>
            <person name="Chiniquy J."/>
            <person name="Barry K."/>
            <person name="LaButti K."/>
            <person name="Haridas S."/>
            <person name="Simmons B.A."/>
            <person name="Magnuson J.K."/>
            <person name="Mortensen U.H."/>
            <person name="Larsen T.O."/>
            <person name="Grigoriev I.V."/>
            <person name="Baker S.E."/>
            <person name="Andersen M.R."/>
            <person name="Nordberg H.P."/>
            <person name="Cantor M.N."/>
            <person name="Hua S.X."/>
        </authorList>
    </citation>
    <scope>NUCLEOTIDE SEQUENCE [LARGE SCALE GENOMIC DNA]</scope>
    <source>
        <strain evidence="4">IBT 19404</strain>
    </source>
</reference>
<sequence>MPETDLSCSALHTKWKEWLPRDAVDQLCSTDRIVILHGDICLPDLGLTSLELNNIRDNINMIIHAASSINLIKPLHHLSGAIIEASNMMADLALTCKSMDRFVYISTAYANTHLYAKCDDLDVKISEVIYPLQHNRSVLDELEEVRKSGTSQEYEAESFPWAYAYAKHLTERLLHYKFSENASAEKLLIVRPSVIGPSQALPFPSYNMPLSSPCTVCVAGLALTPLRKIRIATKMKNPELEAHQDEVPVDVVADRLLCHLALGTHGCIHAVSGVRARMEFEPWRKAFGDIRRIPWEVRPQWVKGDWNSPDQHHLARLYAILGTSFAFTEDRTVAMYEGHPDIKDWGLQLFTDIGKNQSFLSRTQGVRYVMDRLARRNWLVWLIVLIFYSDFGKDHSTGCLKNQ</sequence>
<organism evidence="3 4">
    <name type="scientific">Aspergillus taichungensis</name>
    <dbReference type="NCBI Taxonomy" id="482145"/>
    <lineage>
        <taxon>Eukaryota</taxon>
        <taxon>Fungi</taxon>
        <taxon>Dikarya</taxon>
        <taxon>Ascomycota</taxon>
        <taxon>Pezizomycotina</taxon>
        <taxon>Eurotiomycetes</taxon>
        <taxon>Eurotiomycetidae</taxon>
        <taxon>Eurotiales</taxon>
        <taxon>Aspergillaceae</taxon>
        <taxon>Aspergillus</taxon>
        <taxon>Aspergillus subgen. Circumdati</taxon>
    </lineage>
</organism>
<dbReference type="Pfam" id="PF07993">
    <property type="entry name" value="NAD_binding_4"/>
    <property type="match status" value="1"/>
</dbReference>
<feature type="domain" description="Thioester reductase (TE)" evidence="2">
    <location>
        <begin position="26"/>
        <end position="254"/>
    </location>
</feature>
<dbReference type="PANTHER" id="PTHR11011:SF45">
    <property type="entry name" value="FATTY ACYL-COA REDUCTASE CG8306-RELATED"/>
    <property type="match status" value="1"/>
</dbReference>
<dbReference type="EMBL" id="KZ559545">
    <property type="protein sequence ID" value="PLN80670.1"/>
    <property type="molecule type" value="Genomic_DNA"/>
</dbReference>
<dbReference type="GO" id="GO:0080019">
    <property type="term" value="F:alcohol-forming very long-chain fatty acyl-CoA reductase activity"/>
    <property type="evidence" value="ECO:0007669"/>
    <property type="project" value="InterPro"/>
</dbReference>
<name>A0A2J5HTK0_9EURO</name>
<comment type="catalytic activity">
    <reaction evidence="1">
        <text>a long-chain fatty acyl-CoA + 2 NADPH + 2 H(+) = a long-chain primary fatty alcohol + 2 NADP(+) + CoA</text>
        <dbReference type="Rhea" id="RHEA:52716"/>
        <dbReference type="ChEBI" id="CHEBI:15378"/>
        <dbReference type="ChEBI" id="CHEBI:57287"/>
        <dbReference type="ChEBI" id="CHEBI:57783"/>
        <dbReference type="ChEBI" id="CHEBI:58349"/>
        <dbReference type="ChEBI" id="CHEBI:77396"/>
        <dbReference type="ChEBI" id="CHEBI:83139"/>
        <dbReference type="EC" id="1.2.1.84"/>
    </reaction>
</comment>
<dbReference type="InterPro" id="IPR013120">
    <property type="entry name" value="FAR_NAD-bd"/>
</dbReference>
<dbReference type="PANTHER" id="PTHR11011">
    <property type="entry name" value="MALE STERILITY PROTEIN 2-RELATED"/>
    <property type="match status" value="1"/>
</dbReference>
<keyword evidence="1" id="KW-0521">NADP</keyword>